<reference evidence="2 3" key="2">
    <citation type="journal article" date="2017" name="Genome Biol.">
        <title>New reference genome sequences of hot pepper reveal the massive evolution of plant disease-resistance genes by retroduplication.</title>
        <authorList>
            <person name="Kim S."/>
            <person name="Park J."/>
            <person name="Yeom S.I."/>
            <person name="Kim Y.M."/>
            <person name="Seo E."/>
            <person name="Kim K.T."/>
            <person name="Kim M.S."/>
            <person name="Lee J.M."/>
            <person name="Cheong K."/>
            <person name="Shin H.S."/>
            <person name="Kim S.B."/>
            <person name="Han K."/>
            <person name="Lee J."/>
            <person name="Park M."/>
            <person name="Lee H.A."/>
            <person name="Lee H.Y."/>
            <person name="Lee Y."/>
            <person name="Oh S."/>
            <person name="Lee J.H."/>
            <person name="Choi E."/>
            <person name="Choi E."/>
            <person name="Lee S.E."/>
            <person name="Jeon J."/>
            <person name="Kim H."/>
            <person name="Choi G."/>
            <person name="Song H."/>
            <person name="Lee J."/>
            <person name="Lee S.C."/>
            <person name="Kwon J.K."/>
            <person name="Lee H.Y."/>
            <person name="Koo N."/>
            <person name="Hong Y."/>
            <person name="Kim R.W."/>
            <person name="Kang W.H."/>
            <person name="Huh J.H."/>
            <person name="Kang B.C."/>
            <person name="Yang T.J."/>
            <person name="Lee Y.H."/>
            <person name="Bennetzen J.L."/>
            <person name="Choi D."/>
        </authorList>
    </citation>
    <scope>NUCLEOTIDE SEQUENCE [LARGE SCALE GENOMIC DNA]</scope>
    <source>
        <strain evidence="3">cv. CM334</strain>
    </source>
</reference>
<protein>
    <submittedName>
        <fullName evidence="2">Uncharacterized protein</fullName>
    </submittedName>
</protein>
<evidence type="ECO:0000313" key="3">
    <source>
        <dbReference type="Proteomes" id="UP000222542"/>
    </source>
</evidence>
<evidence type="ECO:0000313" key="2">
    <source>
        <dbReference type="EMBL" id="PHT75735.1"/>
    </source>
</evidence>
<dbReference type="Gramene" id="PHT75735">
    <property type="protein sequence ID" value="PHT75735"/>
    <property type="gene ID" value="T459_19257"/>
</dbReference>
<proteinExistence type="predicted"/>
<keyword evidence="3" id="KW-1185">Reference proteome</keyword>
<organism evidence="2 3">
    <name type="scientific">Capsicum annuum</name>
    <name type="common">Capsicum pepper</name>
    <dbReference type="NCBI Taxonomy" id="4072"/>
    <lineage>
        <taxon>Eukaryota</taxon>
        <taxon>Viridiplantae</taxon>
        <taxon>Streptophyta</taxon>
        <taxon>Embryophyta</taxon>
        <taxon>Tracheophyta</taxon>
        <taxon>Spermatophyta</taxon>
        <taxon>Magnoliopsida</taxon>
        <taxon>eudicotyledons</taxon>
        <taxon>Gunneridae</taxon>
        <taxon>Pentapetalae</taxon>
        <taxon>asterids</taxon>
        <taxon>lamiids</taxon>
        <taxon>Solanales</taxon>
        <taxon>Solanaceae</taxon>
        <taxon>Solanoideae</taxon>
        <taxon>Capsiceae</taxon>
        <taxon>Capsicum</taxon>
    </lineage>
</organism>
<dbReference type="Proteomes" id="UP000222542">
    <property type="component" value="Unassembled WGS sequence"/>
</dbReference>
<gene>
    <name evidence="2" type="ORF">T459_19257</name>
</gene>
<keyword evidence="1" id="KW-0175">Coiled coil</keyword>
<accession>A0A2G2Z1J7</accession>
<dbReference type="OMA" id="LCITIDV"/>
<sequence>MDDIAEVYPELNIPGSAPNDVYSKVMGPDTHGIVRTLGKGAAPSLVYGPVYKRAQAEKRDFDARVELEVQKATSAMKIEMAEKLAEAQKEMKAMDKKLSEAKEEAKKDKEAVERKLSEAKIDMEVIITDKVKAGVQAYLESLCITIDVNTKSGQISDNSIEDRQQPLSPISFVHTKKVRGNKVLIFISICLNHKIHMISGSADSFSCFYFLFLFGINRPTINHYVM</sequence>
<dbReference type="STRING" id="4072.A0A2G2Z1J7"/>
<comment type="caution">
    <text evidence="2">The sequence shown here is derived from an EMBL/GenBank/DDBJ whole genome shotgun (WGS) entry which is preliminary data.</text>
</comment>
<dbReference type="EMBL" id="AYRZ02000007">
    <property type="protein sequence ID" value="PHT75735.1"/>
    <property type="molecule type" value="Genomic_DNA"/>
</dbReference>
<feature type="coiled-coil region" evidence="1">
    <location>
        <begin position="77"/>
        <end position="122"/>
    </location>
</feature>
<name>A0A2G2Z1J7_CAPAN</name>
<evidence type="ECO:0000256" key="1">
    <source>
        <dbReference type="SAM" id="Coils"/>
    </source>
</evidence>
<dbReference type="AlphaFoldDB" id="A0A2G2Z1J7"/>
<reference evidence="2 3" key="1">
    <citation type="journal article" date="2014" name="Nat. Genet.">
        <title>Genome sequence of the hot pepper provides insights into the evolution of pungency in Capsicum species.</title>
        <authorList>
            <person name="Kim S."/>
            <person name="Park M."/>
            <person name="Yeom S.I."/>
            <person name="Kim Y.M."/>
            <person name="Lee J.M."/>
            <person name="Lee H.A."/>
            <person name="Seo E."/>
            <person name="Choi J."/>
            <person name="Cheong K."/>
            <person name="Kim K.T."/>
            <person name="Jung K."/>
            <person name="Lee G.W."/>
            <person name="Oh S.K."/>
            <person name="Bae C."/>
            <person name="Kim S.B."/>
            <person name="Lee H.Y."/>
            <person name="Kim S.Y."/>
            <person name="Kim M.S."/>
            <person name="Kang B.C."/>
            <person name="Jo Y.D."/>
            <person name="Yang H.B."/>
            <person name="Jeong H.J."/>
            <person name="Kang W.H."/>
            <person name="Kwon J.K."/>
            <person name="Shin C."/>
            <person name="Lim J.Y."/>
            <person name="Park J.H."/>
            <person name="Huh J.H."/>
            <person name="Kim J.S."/>
            <person name="Kim B.D."/>
            <person name="Cohen O."/>
            <person name="Paran I."/>
            <person name="Suh M.C."/>
            <person name="Lee S.B."/>
            <person name="Kim Y.K."/>
            <person name="Shin Y."/>
            <person name="Noh S.J."/>
            <person name="Park J."/>
            <person name="Seo Y.S."/>
            <person name="Kwon S.Y."/>
            <person name="Kim H.A."/>
            <person name="Park J.M."/>
            <person name="Kim H.J."/>
            <person name="Choi S.B."/>
            <person name="Bosland P.W."/>
            <person name="Reeves G."/>
            <person name="Jo S.H."/>
            <person name="Lee B.W."/>
            <person name="Cho H.T."/>
            <person name="Choi H.S."/>
            <person name="Lee M.S."/>
            <person name="Yu Y."/>
            <person name="Do Choi Y."/>
            <person name="Park B.S."/>
            <person name="van Deynze A."/>
            <person name="Ashrafi H."/>
            <person name="Hill T."/>
            <person name="Kim W.T."/>
            <person name="Pai H.S."/>
            <person name="Ahn H.K."/>
            <person name="Yeam I."/>
            <person name="Giovannoni J.J."/>
            <person name="Rose J.K."/>
            <person name="Sorensen I."/>
            <person name="Lee S.J."/>
            <person name="Kim R.W."/>
            <person name="Choi I.Y."/>
            <person name="Choi B.S."/>
            <person name="Lim J.S."/>
            <person name="Lee Y.H."/>
            <person name="Choi D."/>
        </authorList>
    </citation>
    <scope>NUCLEOTIDE SEQUENCE [LARGE SCALE GENOMIC DNA]</scope>
    <source>
        <strain evidence="3">cv. CM334</strain>
    </source>
</reference>